<sequence length="60" mass="7607">MILDICDVHIQDHIKDLYLPSNDIFVRKEIHFHRNLQKFLQFYVNPLFYIHIWILIHYYY</sequence>
<evidence type="ECO:0000313" key="2">
    <source>
        <dbReference type="EMBL" id="AAG02895.1"/>
    </source>
</evidence>
<keyword evidence="1" id="KW-0812">Transmembrane</keyword>
<accession>Q9EML6</accession>
<evidence type="ECO:0000256" key="1">
    <source>
        <dbReference type="SAM" id="Phobius"/>
    </source>
</evidence>
<proteinExistence type="predicted"/>
<organismHost>
    <name type="scientific">Amsacta</name>
    <dbReference type="NCBI Taxonomy" id="340055"/>
</organismHost>
<dbReference type="Proteomes" id="UP000000872">
    <property type="component" value="Segment"/>
</dbReference>
<keyword evidence="3" id="KW-1185">Reference proteome</keyword>
<name>Q9EML6_AMEPV</name>
<evidence type="ECO:0000313" key="3">
    <source>
        <dbReference type="Proteomes" id="UP000000872"/>
    </source>
</evidence>
<protein>
    <submittedName>
        <fullName evidence="2">AMV189</fullName>
    </submittedName>
</protein>
<feature type="transmembrane region" description="Helical" evidence="1">
    <location>
        <begin position="42"/>
        <end position="59"/>
    </location>
</feature>
<dbReference type="RefSeq" id="NP_064971.1">
    <property type="nucleotide sequence ID" value="NC_002520.1"/>
</dbReference>
<gene>
    <name evidence="2" type="primary">AMV189</name>
</gene>
<organism evidence="2 3">
    <name type="scientific">Amsacta moorei entomopoxvirus</name>
    <name type="common">AmEPV</name>
    <dbReference type="NCBI Taxonomy" id="28321"/>
    <lineage>
        <taxon>Viruses</taxon>
        <taxon>Varidnaviria</taxon>
        <taxon>Bamfordvirae</taxon>
        <taxon>Nucleocytoviricota</taxon>
        <taxon>Pokkesviricetes</taxon>
        <taxon>Chitovirales</taxon>
        <taxon>Poxviridae</taxon>
        <taxon>Entomopoxvirinae</taxon>
        <taxon>Betaentomopoxvirus</taxon>
    </lineage>
</organism>
<dbReference type="EMBL" id="AF250284">
    <property type="protein sequence ID" value="AAG02895.1"/>
    <property type="molecule type" value="Genomic_DNA"/>
</dbReference>
<keyword evidence="1" id="KW-1133">Transmembrane helix</keyword>
<reference evidence="2 3" key="1">
    <citation type="journal article" date="2000" name="Virology">
        <title>Complete genomic sequence of the Amsacta moorei entomopoxvirus: analysis and comparison with other poxviruses.</title>
        <authorList>
            <person name="Bawden A.L."/>
            <person name="Glassberg K.J."/>
            <person name="Diggans J."/>
            <person name="Shaw R."/>
            <person name="Farmerie W."/>
            <person name="Moyer R.W."/>
        </authorList>
    </citation>
    <scope>NUCLEOTIDE SEQUENCE [LARGE SCALE GENOMIC DNA]</scope>
</reference>
<dbReference type="GeneID" id="1494779"/>
<dbReference type="KEGG" id="vg:1494779"/>
<keyword evidence="1" id="KW-0472">Membrane</keyword>